<evidence type="ECO:0000256" key="4">
    <source>
        <dbReference type="ARBA" id="ARBA00022692"/>
    </source>
</evidence>
<keyword evidence="7 10" id="KW-0653">Protein transport</keyword>
<dbReference type="OrthoDB" id="348976at2759"/>
<protein>
    <recommendedName>
        <fullName evidence="10">GPI inositol-deacylase</fullName>
        <ecNumber evidence="10">3.1.-.-</ecNumber>
    </recommendedName>
</protein>
<evidence type="ECO:0000256" key="5">
    <source>
        <dbReference type="ARBA" id="ARBA00022801"/>
    </source>
</evidence>
<comment type="subcellular location">
    <subcellularLocation>
        <location evidence="1">Endoplasmic reticulum membrane</location>
        <topology evidence="1">Multi-pass membrane protein</topology>
    </subcellularLocation>
</comment>
<evidence type="ECO:0000259" key="11">
    <source>
        <dbReference type="Pfam" id="PF07819"/>
    </source>
</evidence>
<dbReference type="GO" id="GO:0005789">
    <property type="term" value="C:endoplasmic reticulum membrane"/>
    <property type="evidence" value="ECO:0007669"/>
    <property type="project" value="UniProtKB-SubCell"/>
</dbReference>
<evidence type="ECO:0000256" key="3">
    <source>
        <dbReference type="ARBA" id="ARBA00022448"/>
    </source>
</evidence>
<feature type="transmembrane region" description="Helical" evidence="10">
    <location>
        <begin position="777"/>
        <end position="799"/>
    </location>
</feature>
<keyword evidence="5 10" id="KW-0378">Hydrolase</keyword>
<dbReference type="GO" id="GO:0006888">
    <property type="term" value="P:endoplasmic reticulum to Golgi vesicle-mediated transport"/>
    <property type="evidence" value="ECO:0007669"/>
    <property type="project" value="TreeGrafter"/>
</dbReference>
<feature type="transmembrane region" description="Helical" evidence="10">
    <location>
        <begin position="701"/>
        <end position="723"/>
    </location>
</feature>
<sequence>MSSLVSAAFVISCILGLILLTSMIHVRLLHGSCPWARAPHAHPFVSSFFSYFRYPPRSQEEDSSVSGQPCSMTYMRPSYSGPLKLRAARDDSRTNRKALASYPYEVYAYRDYSEGQGAKTRLRGAALFIPGHAGSYEQVRSIGSNYWDVQWFTMQLNEEWAGMSGHLIRRQKEFIAKHVVPDLVTPSTVYKAAGIEKSRWPSDDTTVPLFLFGHSYGGLIAHLVANEVPKHVRFVITLAAPMRGPPHGPLDRIMAQMHREARRTKQFGVPVLALDGGECDEATPPTSSGHSGVYGKVPQGDRWESNGATWHASTTRWPHMWLSTDHAALVWCNEIVRELAAMMSAGMQDVKRLAPPSLVHPQAVTNASVATVGDTAVPILANGEGLRVEAKMRSRSFRLEGSTVLVMFLTGVHPDAAGIEMQSESLRATWAAVPPPYPQKGAPAGYALAATINDGDIAQITIPAVHDGSTVCDMSSVSARDLPQPHANPVLEMFVAMLDPSGLFAKMRRNGHALLTTNQSYTELRIPMWSLAVLPISLVGTPSDNCRAPPLWYITRAGRGSMEMSDLTKDFGGTAWVPNSHGAITITGSPSMLFKGDLIHDVATLKVVAPRGCKLNVEARSRWLLSIGEAGVSRMAIIMGLVVAFAVNGKELGIARGAAVVGLALNFANEPLPTLCEVFVLYTGPTAVIIWQGAITNARNGVLVTVIALMYSGGILAHLRAFYEDYCVHNMLQAAMIRSVHVELVWESLRICASFAICMVAQRSLPKRWFLGVTQSVIAFSTTVGTPYWSATLGLGYLISTYSWQHYS</sequence>
<dbReference type="PANTHER" id="PTHR15495:SF7">
    <property type="entry name" value="GPI INOSITOL-DEACYLASE"/>
    <property type="match status" value="1"/>
</dbReference>
<evidence type="ECO:0000256" key="9">
    <source>
        <dbReference type="ARBA" id="ARBA00023136"/>
    </source>
</evidence>
<dbReference type="InterPro" id="IPR039529">
    <property type="entry name" value="PGAP1/BST1"/>
</dbReference>
<evidence type="ECO:0000313" key="13">
    <source>
        <dbReference type="Proteomes" id="UP000660262"/>
    </source>
</evidence>
<keyword evidence="3 10" id="KW-0813">Transport</keyword>
<keyword evidence="13" id="KW-1185">Reference proteome</keyword>
<dbReference type="SUPFAM" id="SSF53474">
    <property type="entry name" value="alpha/beta-Hydrolases"/>
    <property type="match status" value="1"/>
</dbReference>
<comment type="function">
    <text evidence="10">Involved in inositol deacylation of GPI-anchored proteins which plays important roles in the quality control and ER-associated degradation of GPI-anchored proteins.</text>
</comment>
<keyword evidence="8 10" id="KW-1133">Transmembrane helix</keyword>
<evidence type="ECO:0000313" key="12">
    <source>
        <dbReference type="EMBL" id="GHP10832.1"/>
    </source>
</evidence>
<proteinExistence type="inferred from homology"/>
<dbReference type="Gene3D" id="3.40.50.1820">
    <property type="entry name" value="alpha/beta hydrolase"/>
    <property type="match status" value="1"/>
</dbReference>
<gene>
    <name evidence="12" type="ORF">PPROV_000956300</name>
</gene>
<dbReference type="AlphaFoldDB" id="A0A830HUP7"/>
<dbReference type="InterPro" id="IPR012908">
    <property type="entry name" value="PGAP1-ab_dom-like"/>
</dbReference>
<name>A0A830HUP7_9CHLO</name>
<evidence type="ECO:0000256" key="1">
    <source>
        <dbReference type="ARBA" id="ARBA00004477"/>
    </source>
</evidence>
<comment type="caution">
    <text evidence="12">The sequence shown here is derived from an EMBL/GenBank/DDBJ whole genome shotgun (WGS) entry which is preliminary data.</text>
</comment>
<evidence type="ECO:0000256" key="7">
    <source>
        <dbReference type="ARBA" id="ARBA00022927"/>
    </source>
</evidence>
<dbReference type="EC" id="3.1.-.-" evidence="10"/>
<feature type="domain" description="GPI inositol-deacylase PGAP1-like alpha/beta" evidence="11">
    <location>
        <begin position="127"/>
        <end position="343"/>
    </location>
</feature>
<keyword evidence="4 10" id="KW-0812">Transmembrane</keyword>
<dbReference type="Proteomes" id="UP000660262">
    <property type="component" value="Unassembled WGS sequence"/>
</dbReference>
<dbReference type="GO" id="GO:0015031">
    <property type="term" value="P:protein transport"/>
    <property type="evidence" value="ECO:0007669"/>
    <property type="project" value="UniProtKB-KW"/>
</dbReference>
<dbReference type="PANTHER" id="PTHR15495">
    <property type="entry name" value="NEGATIVE REGULATOR OF VESICLE FORMATION-RELATED"/>
    <property type="match status" value="1"/>
</dbReference>
<dbReference type="InterPro" id="IPR029058">
    <property type="entry name" value="AB_hydrolase_fold"/>
</dbReference>
<evidence type="ECO:0000256" key="10">
    <source>
        <dbReference type="RuleBase" id="RU365011"/>
    </source>
</evidence>
<evidence type="ECO:0000256" key="6">
    <source>
        <dbReference type="ARBA" id="ARBA00022824"/>
    </source>
</evidence>
<evidence type="ECO:0000256" key="2">
    <source>
        <dbReference type="ARBA" id="ARBA00006931"/>
    </source>
</evidence>
<dbReference type="EMBL" id="BNJQ01000031">
    <property type="protein sequence ID" value="GHP10832.1"/>
    <property type="molecule type" value="Genomic_DNA"/>
</dbReference>
<evidence type="ECO:0000256" key="8">
    <source>
        <dbReference type="ARBA" id="ARBA00022989"/>
    </source>
</evidence>
<organism evidence="12 13">
    <name type="scientific">Pycnococcus provasolii</name>
    <dbReference type="NCBI Taxonomy" id="41880"/>
    <lineage>
        <taxon>Eukaryota</taxon>
        <taxon>Viridiplantae</taxon>
        <taxon>Chlorophyta</taxon>
        <taxon>Pseudoscourfieldiophyceae</taxon>
        <taxon>Pseudoscourfieldiales</taxon>
        <taxon>Pycnococcaceae</taxon>
        <taxon>Pycnococcus</taxon>
    </lineage>
</organism>
<dbReference type="GO" id="GO:0006505">
    <property type="term" value="P:GPI anchor metabolic process"/>
    <property type="evidence" value="ECO:0007669"/>
    <property type="project" value="TreeGrafter"/>
</dbReference>
<dbReference type="Pfam" id="PF07819">
    <property type="entry name" value="PGAP1"/>
    <property type="match status" value="1"/>
</dbReference>
<keyword evidence="9 10" id="KW-0472">Membrane</keyword>
<feature type="transmembrane region" description="Helical" evidence="10">
    <location>
        <begin position="623"/>
        <end position="647"/>
    </location>
</feature>
<keyword evidence="6 10" id="KW-0256">Endoplasmic reticulum</keyword>
<accession>A0A830HUP7</accession>
<reference evidence="12" key="1">
    <citation type="submission" date="2020-10" db="EMBL/GenBank/DDBJ databases">
        <title>Unveiling of a novel bifunctional photoreceptor, Dualchrome1, isolated from a cosmopolitan green alga.</title>
        <authorList>
            <person name="Suzuki S."/>
            <person name="Kawachi M."/>
        </authorList>
    </citation>
    <scope>NUCLEOTIDE SEQUENCE</scope>
    <source>
        <strain evidence="12">NIES 2893</strain>
    </source>
</reference>
<comment type="similarity">
    <text evidence="2 10">Belongs to the GPI inositol-deacylase family.</text>
</comment>
<dbReference type="GO" id="GO:0050185">
    <property type="term" value="F:phosphatidylinositol deacylase activity"/>
    <property type="evidence" value="ECO:0007669"/>
    <property type="project" value="TreeGrafter"/>
</dbReference>
<comment type="caution">
    <text evidence="10">Lacks conserved residue(s) required for the propagation of feature annotation.</text>
</comment>